<dbReference type="EMBL" id="CP062229">
    <property type="protein sequence ID" value="UVC14567.1"/>
    <property type="molecule type" value="Genomic_DNA"/>
</dbReference>
<accession>A0ABY5QVT6</accession>
<dbReference type="Proteomes" id="UP001058098">
    <property type="component" value="Chromosome"/>
</dbReference>
<dbReference type="Gene3D" id="3.40.50.150">
    <property type="entry name" value="Vaccinia Virus protein VP39"/>
    <property type="match status" value="1"/>
</dbReference>
<evidence type="ECO:0008006" key="3">
    <source>
        <dbReference type="Google" id="ProtNLM"/>
    </source>
</evidence>
<dbReference type="RefSeq" id="WP_258118888.1">
    <property type="nucleotide sequence ID" value="NZ_CP062229.1"/>
</dbReference>
<protein>
    <recommendedName>
        <fullName evidence="3">Methyltransferase domain-containing protein</fullName>
    </recommendedName>
</protein>
<dbReference type="Pfam" id="PF13489">
    <property type="entry name" value="Methyltransf_23"/>
    <property type="match status" value="1"/>
</dbReference>
<keyword evidence="2" id="KW-1185">Reference proteome</keyword>
<gene>
    <name evidence="1" type="ORF">IHQ72_28690</name>
</gene>
<dbReference type="InterPro" id="IPR029063">
    <property type="entry name" value="SAM-dependent_MTases_sf"/>
</dbReference>
<proteinExistence type="predicted"/>
<dbReference type="SUPFAM" id="SSF53335">
    <property type="entry name" value="S-adenosyl-L-methionine-dependent methyltransferases"/>
    <property type="match status" value="1"/>
</dbReference>
<sequence length="246" mass="28154">MILRTFIGWNRCAAAWLERHFPGIFGAPSYKAELERRIAEDVARLRPSAILEVGGIDRPLLVRSAEFTYIGLDIEEKPDCYRIYDQFVVQSIEQPVEVEADMLISITLMEHVPNNKAAARSMFLLLRPSGVMHHYIPSKWHPYSVALRIVGPVMQKWLIPYLRPSAVGVTGYRAFFDHCSPSGMTKLFRGQGFEQVDVRPFYRASDYFAFFLPAYLSVALFENLCAVLNWRIFCSGFVISARKPTH</sequence>
<evidence type="ECO:0000313" key="2">
    <source>
        <dbReference type="Proteomes" id="UP001058098"/>
    </source>
</evidence>
<reference evidence="1" key="1">
    <citation type="submission" date="2020-09" db="EMBL/GenBank/DDBJ databases">
        <title>Rhizobia associated with sainfoin plants.</title>
        <authorList>
            <person name="Asharfi S."/>
            <person name="Kuzmanovic N."/>
            <person name="Bunk B."/>
            <person name="Sproeer C."/>
            <person name="Becker M."/>
            <person name="Thuenen T."/>
        </authorList>
    </citation>
    <scope>NUCLEOTIDE SEQUENCE</scope>
    <source>
        <strain evidence="1">OM4</strain>
    </source>
</reference>
<evidence type="ECO:0000313" key="1">
    <source>
        <dbReference type="EMBL" id="UVC14567.1"/>
    </source>
</evidence>
<organism evidence="1 2">
    <name type="scientific">Mesorhizobium onobrychidis</name>
    <dbReference type="NCBI Taxonomy" id="2775404"/>
    <lineage>
        <taxon>Bacteria</taxon>
        <taxon>Pseudomonadati</taxon>
        <taxon>Pseudomonadota</taxon>
        <taxon>Alphaproteobacteria</taxon>
        <taxon>Hyphomicrobiales</taxon>
        <taxon>Phyllobacteriaceae</taxon>
        <taxon>Mesorhizobium</taxon>
    </lineage>
</organism>
<name>A0ABY5QVT6_9HYPH</name>